<proteinExistence type="inferred from homology"/>
<dbReference type="Proteomes" id="UP000887116">
    <property type="component" value="Unassembled WGS sequence"/>
</dbReference>
<comment type="similarity">
    <text evidence="2 6">Belongs to the CSM3 family.</text>
</comment>
<dbReference type="GO" id="GO:0031298">
    <property type="term" value="C:replication fork protection complex"/>
    <property type="evidence" value="ECO:0007669"/>
    <property type="project" value="TreeGrafter"/>
</dbReference>
<organism evidence="9 10">
    <name type="scientific">Trichonephila clavata</name>
    <name type="common">Joro spider</name>
    <name type="synonym">Nephila clavata</name>
    <dbReference type="NCBI Taxonomy" id="2740835"/>
    <lineage>
        <taxon>Eukaryota</taxon>
        <taxon>Metazoa</taxon>
        <taxon>Ecdysozoa</taxon>
        <taxon>Arthropoda</taxon>
        <taxon>Chelicerata</taxon>
        <taxon>Arachnida</taxon>
        <taxon>Araneae</taxon>
        <taxon>Araneomorphae</taxon>
        <taxon>Entelegynae</taxon>
        <taxon>Araneoidea</taxon>
        <taxon>Nephilidae</taxon>
        <taxon>Trichonephila</taxon>
    </lineage>
</organism>
<evidence type="ECO:0000256" key="4">
    <source>
        <dbReference type="ARBA" id="ARBA00023242"/>
    </source>
</evidence>
<dbReference type="OrthoDB" id="437078at2759"/>
<evidence type="ECO:0000313" key="9">
    <source>
        <dbReference type="EMBL" id="GFR33606.1"/>
    </source>
</evidence>
<dbReference type="GO" id="GO:0031297">
    <property type="term" value="P:replication fork processing"/>
    <property type="evidence" value="ECO:0007669"/>
    <property type="project" value="UniProtKB-UniRule"/>
</dbReference>
<dbReference type="GO" id="GO:0043111">
    <property type="term" value="P:replication fork arrest"/>
    <property type="evidence" value="ECO:0007669"/>
    <property type="project" value="TreeGrafter"/>
</dbReference>
<sequence length="467" mass="52837">MAEDEDDLENLFEEYESNAPQTNENVDSNQNAENEATAGERVPVPKRVVKNPRVKFNPERLCGKRGIPILANHFKDVKFKGKGHEKEDLKKLLNILELWTHRLFPSMKFEDCLRQIEKLGKKRPVQTCLQKIRLDMPLLNYDVVHDEDEKEEERENEMTAEPPPQDAFDQLLDGYQAATQPGLSSENSQVAGTVLGTSFGSSLTEEQKKRMEYNKLLATERRKARLAAMQNSFSNADNTGNEDSTLLLQSCNSEFDSDRNNTSDSLFNSQPINEENTDTSNGNSQSLFDNLFKQSAGNKNPSTRDELKYESHPMILDHPTDSEELGLDELMDLVDEQPKDSEVDHNESVELVVKEQSKNSVEIGLDESMHLVDEKHKSSKEFGFDKLIDLVDKQTKAPVKWDELVDLVNKEQPKGSKELGLDKLMDLVDEEQLNDGKNESLIVNGSACTSDKIAVSEFETAVINENR</sequence>
<dbReference type="GO" id="GO:0003677">
    <property type="term" value="F:DNA binding"/>
    <property type="evidence" value="ECO:0007669"/>
    <property type="project" value="TreeGrafter"/>
</dbReference>
<accession>A0A8X6K6C6</accession>
<dbReference type="PANTHER" id="PTHR13220">
    <property type="entry name" value="TIMELESS INTERACTING-RELATED"/>
    <property type="match status" value="1"/>
</dbReference>
<dbReference type="GO" id="GO:0000076">
    <property type="term" value="P:DNA replication checkpoint signaling"/>
    <property type="evidence" value="ECO:0007669"/>
    <property type="project" value="UniProtKB-UniRule"/>
</dbReference>
<keyword evidence="3 6" id="KW-0227">DNA damage</keyword>
<feature type="compositionally biased region" description="Polar residues" evidence="7">
    <location>
        <begin position="18"/>
        <end position="34"/>
    </location>
</feature>
<evidence type="ECO:0000256" key="2">
    <source>
        <dbReference type="ARBA" id="ARBA00006075"/>
    </source>
</evidence>
<feature type="region of interest" description="Disordered" evidence="7">
    <location>
        <begin position="146"/>
        <end position="168"/>
    </location>
</feature>
<comment type="subcellular location">
    <subcellularLocation>
        <location evidence="1 6">Nucleus</location>
    </subcellularLocation>
</comment>
<evidence type="ECO:0000256" key="3">
    <source>
        <dbReference type="ARBA" id="ARBA00022763"/>
    </source>
</evidence>
<evidence type="ECO:0000256" key="1">
    <source>
        <dbReference type="ARBA" id="ARBA00004123"/>
    </source>
</evidence>
<comment type="caution">
    <text evidence="9">The sequence shown here is derived from an EMBL/GenBank/DDBJ whole genome shotgun (WGS) entry which is preliminary data.</text>
</comment>
<feature type="region of interest" description="Disordered" evidence="7">
    <location>
        <begin position="1"/>
        <end position="44"/>
    </location>
</feature>
<evidence type="ECO:0000256" key="7">
    <source>
        <dbReference type="SAM" id="MobiDB-lite"/>
    </source>
</evidence>
<dbReference type="PANTHER" id="PTHR13220:SF11">
    <property type="entry name" value="TIMELESS-INTERACTING PROTEIN"/>
    <property type="match status" value="1"/>
</dbReference>
<gene>
    <name evidence="9" type="primary">TIPIN</name>
    <name evidence="9" type="ORF">TNCT_586671</name>
</gene>
<protein>
    <recommendedName>
        <fullName evidence="6">TIMELESS-interacting protein</fullName>
    </recommendedName>
</protein>
<evidence type="ECO:0000256" key="5">
    <source>
        <dbReference type="ARBA" id="ARBA00023306"/>
    </source>
</evidence>
<dbReference type="GO" id="GO:0006974">
    <property type="term" value="P:DNA damage response"/>
    <property type="evidence" value="ECO:0007669"/>
    <property type="project" value="UniProtKB-KW"/>
</dbReference>
<name>A0A8X6K6C6_TRICU</name>
<dbReference type="EMBL" id="BMAO01009832">
    <property type="protein sequence ID" value="GFR33606.1"/>
    <property type="molecule type" value="Genomic_DNA"/>
</dbReference>
<dbReference type="AlphaFoldDB" id="A0A8X6K6C6"/>
<feature type="compositionally biased region" description="Polar residues" evidence="7">
    <location>
        <begin position="262"/>
        <end position="287"/>
    </location>
</feature>
<comment type="function">
    <text evidence="6">Plays an important role in the control of DNA replication and the maintenance of replication fork stability.</text>
</comment>
<keyword evidence="5 6" id="KW-0131">Cell cycle</keyword>
<feature type="compositionally biased region" description="Acidic residues" evidence="7">
    <location>
        <begin position="1"/>
        <end position="16"/>
    </location>
</feature>
<evidence type="ECO:0000259" key="8">
    <source>
        <dbReference type="Pfam" id="PF07962"/>
    </source>
</evidence>
<evidence type="ECO:0000313" key="10">
    <source>
        <dbReference type="Proteomes" id="UP000887116"/>
    </source>
</evidence>
<keyword evidence="4 6" id="KW-0539">Nucleus</keyword>
<dbReference type="InterPro" id="IPR012923">
    <property type="entry name" value="Csm3"/>
</dbReference>
<feature type="region of interest" description="Disordered" evidence="7">
    <location>
        <begin position="255"/>
        <end position="287"/>
    </location>
</feature>
<dbReference type="InterPro" id="IPR040038">
    <property type="entry name" value="TIPIN/Csm3/Swi3"/>
</dbReference>
<reference evidence="9" key="1">
    <citation type="submission" date="2020-07" db="EMBL/GenBank/DDBJ databases">
        <title>Multicomponent nature underlies the extraordinary mechanical properties of spider dragline silk.</title>
        <authorList>
            <person name="Kono N."/>
            <person name="Nakamura H."/>
            <person name="Mori M."/>
            <person name="Yoshida Y."/>
            <person name="Ohtoshi R."/>
            <person name="Malay A.D."/>
            <person name="Moran D.A.P."/>
            <person name="Tomita M."/>
            <person name="Numata K."/>
            <person name="Arakawa K."/>
        </authorList>
    </citation>
    <scope>NUCLEOTIDE SEQUENCE</scope>
</reference>
<dbReference type="Pfam" id="PF07962">
    <property type="entry name" value="Swi3"/>
    <property type="match status" value="1"/>
</dbReference>
<feature type="compositionally biased region" description="Acidic residues" evidence="7">
    <location>
        <begin position="146"/>
        <end position="155"/>
    </location>
</feature>
<keyword evidence="10" id="KW-1185">Reference proteome</keyword>
<feature type="domain" description="Chromosome segregation in meiosis protein 3" evidence="8">
    <location>
        <begin position="55"/>
        <end position="136"/>
    </location>
</feature>
<evidence type="ECO:0000256" key="6">
    <source>
        <dbReference type="RuleBase" id="RU366049"/>
    </source>
</evidence>